<organism evidence="2 3">
    <name type="scientific">Campylobacter jejuni</name>
    <dbReference type="NCBI Taxonomy" id="197"/>
    <lineage>
        <taxon>Bacteria</taxon>
        <taxon>Pseudomonadati</taxon>
        <taxon>Campylobacterota</taxon>
        <taxon>Epsilonproteobacteria</taxon>
        <taxon>Campylobacterales</taxon>
        <taxon>Campylobacteraceae</taxon>
        <taxon>Campylobacter</taxon>
    </lineage>
</organism>
<sequence length="207" mass="24491">MNWRIYNTMKLDGYSLLYHRRAGSVGMSINSTIEEFYDDKVKSGVEYFLDRFNRKKCSPSTWFKAISAIYNYLSKEWKGKFCPILKEHQLASKDTSAIGMAIVFCSKDEGEAREFCKRFEDDPKLKGIVREFVCYHHDDMWQAYFRFENLGNMEYDYYLKMKEQLSEYIHPIILDSRPNPLILLTLDKSLLILVFIASISFILWCVI</sequence>
<keyword evidence="1" id="KW-0472">Membrane</keyword>
<reference evidence="2 3" key="1">
    <citation type="journal article" date="2019" name="Appl. Environ. Microbiol.">
        <title>Population genetics and characterization of Campylobacter jejuni isolates in western jackdaws and game birds in Finland.</title>
        <authorList>
            <person name="Kovanen S."/>
            <person name="Rossi M."/>
            <person name="Pohja-Mykra M."/>
            <person name="Nieminen T."/>
            <person name="Raunio-Saarnisto M."/>
            <person name="Sauvala M."/>
            <person name="Fredriksson-Ahomaa M."/>
            <person name="Hanninen M.L."/>
            <person name="Kivisto R."/>
        </authorList>
    </citation>
    <scope>NUCLEOTIDE SEQUENCE [LARGE SCALE GENOMIC DNA]</scope>
    <source>
        <strain evidence="2 3">CB313</strain>
    </source>
</reference>
<dbReference type="AlphaFoldDB" id="A0A431E982"/>
<feature type="transmembrane region" description="Helical" evidence="1">
    <location>
        <begin position="181"/>
        <end position="204"/>
    </location>
</feature>
<keyword evidence="1" id="KW-0812">Transmembrane</keyword>
<evidence type="ECO:0000256" key="1">
    <source>
        <dbReference type="SAM" id="Phobius"/>
    </source>
</evidence>
<gene>
    <name evidence="2" type="ORF">C3H57_09775</name>
</gene>
<dbReference type="EMBL" id="PRBV01000025">
    <property type="protein sequence ID" value="RTJ77983.1"/>
    <property type="molecule type" value="Genomic_DNA"/>
</dbReference>
<accession>A0A431E982</accession>
<name>A0A431E982_CAMJU</name>
<keyword evidence="1" id="KW-1133">Transmembrane helix</keyword>
<evidence type="ECO:0000313" key="2">
    <source>
        <dbReference type="EMBL" id="RTJ77983.1"/>
    </source>
</evidence>
<comment type="caution">
    <text evidence="2">The sequence shown here is derived from an EMBL/GenBank/DDBJ whole genome shotgun (WGS) entry which is preliminary data.</text>
</comment>
<dbReference type="Proteomes" id="UP000288507">
    <property type="component" value="Unassembled WGS sequence"/>
</dbReference>
<protein>
    <submittedName>
        <fullName evidence="2">Uncharacterized protein</fullName>
    </submittedName>
</protein>
<proteinExistence type="predicted"/>
<evidence type="ECO:0000313" key="3">
    <source>
        <dbReference type="Proteomes" id="UP000288507"/>
    </source>
</evidence>